<reference evidence="1 2" key="1">
    <citation type="submission" date="2016-03" db="EMBL/GenBank/DDBJ databases">
        <authorList>
            <consortium name="Pathogen Informatics"/>
        </authorList>
    </citation>
    <scope>NUCLEOTIDE SEQUENCE [LARGE SCALE GENOMIC DNA]</scope>
    <source>
        <strain evidence="1 2">NCTC13364</strain>
    </source>
</reference>
<evidence type="ECO:0000313" key="2">
    <source>
        <dbReference type="Proteomes" id="UP000077037"/>
    </source>
</evidence>
<proteinExistence type="predicted"/>
<organism evidence="1 2">
    <name type="scientific">Bordetella ansorpii</name>
    <dbReference type="NCBI Taxonomy" id="288768"/>
    <lineage>
        <taxon>Bacteria</taxon>
        <taxon>Pseudomonadati</taxon>
        <taxon>Pseudomonadota</taxon>
        <taxon>Betaproteobacteria</taxon>
        <taxon>Burkholderiales</taxon>
        <taxon>Alcaligenaceae</taxon>
        <taxon>Bordetella</taxon>
    </lineage>
</organism>
<gene>
    <name evidence="1" type="ORF">SAMEA1982600_04423</name>
</gene>
<evidence type="ECO:0000313" key="1">
    <source>
        <dbReference type="EMBL" id="SAI54157.1"/>
    </source>
</evidence>
<dbReference type="AlphaFoldDB" id="A0A157R896"/>
<protein>
    <submittedName>
        <fullName evidence="1">Uncharacterized protein</fullName>
    </submittedName>
</protein>
<accession>A0A157R896</accession>
<name>A0A157R896_9BORD</name>
<dbReference type="EMBL" id="FKBS01000029">
    <property type="protein sequence ID" value="SAI54157.1"/>
    <property type="molecule type" value="Genomic_DNA"/>
</dbReference>
<sequence>MSHPALLKRAGIYTQRLAGAGLAEPASITDQRQEGIE</sequence>
<dbReference type="Proteomes" id="UP000077037">
    <property type="component" value="Unassembled WGS sequence"/>
</dbReference>